<keyword evidence="3" id="KW-1185">Reference proteome</keyword>
<dbReference type="AlphaFoldDB" id="A0A183K9K0"/>
<name>A0A183K9K0_9TREM</name>
<sequence>MHRSFSVEENNNHKRIISNNDHDEEKPTIVPQTLLNDSNISDVEKCDKTDNVSRIVDALRCALVSFERHIQAENSCTDDIRNLCNEAKSLQAKLRDKKCLIISHFQNVVSNLAEEN</sequence>
<gene>
    <name evidence="2" type="ORF">SCUD_LOCUS11683</name>
</gene>
<evidence type="ECO:0000313" key="3">
    <source>
        <dbReference type="Proteomes" id="UP000279833"/>
    </source>
</evidence>
<organism evidence="4">
    <name type="scientific">Schistosoma curassoni</name>
    <dbReference type="NCBI Taxonomy" id="6186"/>
    <lineage>
        <taxon>Eukaryota</taxon>
        <taxon>Metazoa</taxon>
        <taxon>Spiralia</taxon>
        <taxon>Lophotrochozoa</taxon>
        <taxon>Platyhelminthes</taxon>
        <taxon>Trematoda</taxon>
        <taxon>Digenea</taxon>
        <taxon>Strigeidida</taxon>
        <taxon>Schistosomatoidea</taxon>
        <taxon>Schistosomatidae</taxon>
        <taxon>Schistosoma</taxon>
    </lineage>
</organism>
<reference evidence="2 3" key="2">
    <citation type="submission" date="2018-11" db="EMBL/GenBank/DDBJ databases">
        <authorList>
            <consortium name="Pathogen Informatics"/>
        </authorList>
    </citation>
    <scope>NUCLEOTIDE SEQUENCE [LARGE SCALE GENOMIC DNA]</scope>
    <source>
        <strain evidence="2">Dakar</strain>
        <strain evidence="3">Dakar, Senegal</strain>
    </source>
</reference>
<dbReference type="OrthoDB" id="2015434at2759"/>
<reference evidence="4" key="1">
    <citation type="submission" date="2016-06" db="UniProtKB">
        <authorList>
            <consortium name="WormBaseParasite"/>
        </authorList>
    </citation>
    <scope>IDENTIFICATION</scope>
</reference>
<feature type="region of interest" description="Disordered" evidence="1">
    <location>
        <begin position="1"/>
        <end position="26"/>
    </location>
</feature>
<protein>
    <submittedName>
        <fullName evidence="4">ATF7IP_BD domain-containing protein</fullName>
    </submittedName>
</protein>
<dbReference type="EMBL" id="UZAK01034579">
    <property type="protein sequence ID" value="VDP45631.1"/>
    <property type="molecule type" value="Genomic_DNA"/>
</dbReference>
<evidence type="ECO:0000256" key="1">
    <source>
        <dbReference type="SAM" id="MobiDB-lite"/>
    </source>
</evidence>
<accession>A0A183K9K0</accession>
<proteinExistence type="predicted"/>
<evidence type="ECO:0000313" key="2">
    <source>
        <dbReference type="EMBL" id="VDP45631.1"/>
    </source>
</evidence>
<dbReference type="WBParaSite" id="SCUD_0001168301-mRNA-1">
    <property type="protein sequence ID" value="SCUD_0001168301-mRNA-1"/>
    <property type="gene ID" value="SCUD_0001168301"/>
</dbReference>
<evidence type="ECO:0000313" key="4">
    <source>
        <dbReference type="WBParaSite" id="SCUD_0001168301-mRNA-1"/>
    </source>
</evidence>
<dbReference type="Proteomes" id="UP000279833">
    <property type="component" value="Unassembled WGS sequence"/>
</dbReference>